<feature type="compositionally biased region" description="Polar residues" evidence="1">
    <location>
        <begin position="59"/>
        <end position="73"/>
    </location>
</feature>
<dbReference type="Proteomes" id="UP001341840">
    <property type="component" value="Unassembled WGS sequence"/>
</dbReference>
<evidence type="ECO:0000313" key="3">
    <source>
        <dbReference type="Proteomes" id="UP001341840"/>
    </source>
</evidence>
<dbReference type="EMBL" id="JASCZI010120873">
    <property type="protein sequence ID" value="MED6156597.1"/>
    <property type="molecule type" value="Genomic_DNA"/>
</dbReference>
<comment type="caution">
    <text evidence="2">The sequence shown here is derived from an EMBL/GenBank/DDBJ whole genome shotgun (WGS) entry which is preliminary data.</text>
</comment>
<protein>
    <submittedName>
        <fullName evidence="2">Uncharacterized protein</fullName>
    </submittedName>
</protein>
<evidence type="ECO:0000313" key="2">
    <source>
        <dbReference type="EMBL" id="MED6156597.1"/>
    </source>
</evidence>
<proteinExistence type="predicted"/>
<organism evidence="2 3">
    <name type="scientific">Stylosanthes scabra</name>
    <dbReference type="NCBI Taxonomy" id="79078"/>
    <lineage>
        <taxon>Eukaryota</taxon>
        <taxon>Viridiplantae</taxon>
        <taxon>Streptophyta</taxon>
        <taxon>Embryophyta</taxon>
        <taxon>Tracheophyta</taxon>
        <taxon>Spermatophyta</taxon>
        <taxon>Magnoliopsida</taxon>
        <taxon>eudicotyledons</taxon>
        <taxon>Gunneridae</taxon>
        <taxon>Pentapetalae</taxon>
        <taxon>rosids</taxon>
        <taxon>fabids</taxon>
        <taxon>Fabales</taxon>
        <taxon>Fabaceae</taxon>
        <taxon>Papilionoideae</taxon>
        <taxon>50 kb inversion clade</taxon>
        <taxon>dalbergioids sensu lato</taxon>
        <taxon>Dalbergieae</taxon>
        <taxon>Pterocarpus clade</taxon>
        <taxon>Stylosanthes</taxon>
    </lineage>
</organism>
<feature type="region of interest" description="Disordered" evidence="1">
    <location>
        <begin position="48"/>
        <end position="79"/>
    </location>
</feature>
<evidence type="ECO:0000256" key="1">
    <source>
        <dbReference type="SAM" id="MobiDB-lite"/>
    </source>
</evidence>
<accession>A0ABU6U7F1</accession>
<name>A0ABU6U7F1_9FABA</name>
<gene>
    <name evidence="2" type="ORF">PIB30_015909</name>
</gene>
<reference evidence="2 3" key="1">
    <citation type="journal article" date="2023" name="Plants (Basel)">
        <title>Bridging the Gap: Combining Genomics and Transcriptomics Approaches to Understand Stylosanthes scabra, an Orphan Legume from the Brazilian Caatinga.</title>
        <authorList>
            <person name="Ferreira-Neto J.R.C."/>
            <person name="da Silva M.D."/>
            <person name="Binneck E."/>
            <person name="de Melo N.F."/>
            <person name="da Silva R.H."/>
            <person name="de Melo A.L.T.M."/>
            <person name="Pandolfi V."/>
            <person name="Bustamante F.O."/>
            <person name="Brasileiro-Vidal A.C."/>
            <person name="Benko-Iseppon A.M."/>
        </authorList>
    </citation>
    <scope>NUCLEOTIDE SEQUENCE [LARGE SCALE GENOMIC DNA]</scope>
    <source>
        <tissue evidence="2">Leaves</tissue>
    </source>
</reference>
<keyword evidence="3" id="KW-1185">Reference proteome</keyword>
<sequence length="79" mass="8823">MTEVDGRTNGIHECKIGVMTLLAFNLASAIQQSMTGFQLLQLRDTNSTEKQNIEGPKRSGNQSQKSIWLQQETMIDHSS</sequence>